<dbReference type="GO" id="GO:0006465">
    <property type="term" value="P:signal peptide processing"/>
    <property type="evidence" value="ECO:0007669"/>
    <property type="project" value="InterPro"/>
</dbReference>
<name>A0A0A2E917_9PORP</name>
<dbReference type="Gene3D" id="6.20.330.10">
    <property type="match status" value="1"/>
</dbReference>
<dbReference type="PANTHER" id="PTHR33209">
    <property type="entry name" value="PROTEASE 4"/>
    <property type="match status" value="1"/>
</dbReference>
<evidence type="ECO:0000256" key="3">
    <source>
        <dbReference type="ARBA" id="ARBA00022670"/>
    </source>
</evidence>
<dbReference type="GO" id="GO:0016020">
    <property type="term" value="C:membrane"/>
    <property type="evidence" value="ECO:0007669"/>
    <property type="project" value="UniProtKB-SubCell"/>
</dbReference>
<evidence type="ECO:0000259" key="9">
    <source>
        <dbReference type="Pfam" id="PF01343"/>
    </source>
</evidence>
<dbReference type="eggNOG" id="COG0616">
    <property type="taxonomic scope" value="Bacteria"/>
</dbReference>
<sequence length="595" mass="65039">MKEFFKMFFASVLGVITAGIILFCISLFIFFGIVAGIASKATGGAIPKIEANSILHIDNSSFPEIVSANPWSILTGKDEAVSLSQAVEAIGQAKNNPNITGIFLDLDDLSVGMASAEELRRALQDFKMSGKFVVSYADRYSQKGYYLSSIADKLYLNPKGMLGLIGIATQTMFYKDALDKFGVKMEIFKVGTYKAAVEPFMLNGMSDANREQITTYINGLWDKITSDIAESRKTAMDSVKMFADKGEMFGLAEKAVEMKLVDELAYRTDVEKELKKMSQRGEKDELRFVSLSQVLANGPMNKTKGSRIAVLFAEGEITEEIIKKPFDTDGSSITQELAEEIKAAADDDDIKAVVLRVNSPGGSAFTSEQIWKQVVDLKAKKPIVVSMGDVAASGGYYIACAANSIVAEHTTLTGSIGIFGMFPNFAGVAKKIGVNMDVVQTSKYADLGNTFAPMTVEDRALIQRYIEQGYDLFLTRVSEGRNRTKAQIDSIAQGRVWLGDKALALGLVDELGGLDTAIKRAATLAQLGSNYSIEYGKTKRNFFEELLSSSAADMKSAILSTILSDPEIEVLRELRSMPTRPSGIQARLPYYFMPY</sequence>
<dbReference type="InterPro" id="IPR047217">
    <property type="entry name" value="S49_SppA_67K_type_N"/>
</dbReference>
<evidence type="ECO:0000256" key="5">
    <source>
        <dbReference type="ARBA" id="ARBA00022825"/>
    </source>
</evidence>
<feature type="domain" description="Peptidase S49" evidence="9">
    <location>
        <begin position="377"/>
        <end position="527"/>
    </location>
</feature>
<dbReference type="NCBIfam" id="TIGR00706">
    <property type="entry name" value="SppA_dom"/>
    <property type="match status" value="1"/>
</dbReference>
<dbReference type="PIRSF" id="PIRSF001217">
    <property type="entry name" value="Protease_4_SppA"/>
    <property type="match status" value="1"/>
</dbReference>
<feature type="active site" description="Nucleophile" evidence="7">
    <location>
        <position position="393"/>
    </location>
</feature>
<dbReference type="Pfam" id="PF01343">
    <property type="entry name" value="Peptidase_S49"/>
    <property type="match status" value="2"/>
</dbReference>
<organism evidence="10 11">
    <name type="scientific">Porphyromonas gulae</name>
    <dbReference type="NCBI Taxonomy" id="111105"/>
    <lineage>
        <taxon>Bacteria</taxon>
        <taxon>Pseudomonadati</taxon>
        <taxon>Bacteroidota</taxon>
        <taxon>Bacteroidia</taxon>
        <taxon>Bacteroidales</taxon>
        <taxon>Porphyromonadaceae</taxon>
        <taxon>Porphyromonas</taxon>
    </lineage>
</organism>
<comment type="similarity">
    <text evidence="2">Belongs to the peptidase S49 family.</text>
</comment>
<evidence type="ECO:0000256" key="2">
    <source>
        <dbReference type="ARBA" id="ARBA00008683"/>
    </source>
</evidence>
<dbReference type="InterPro" id="IPR047272">
    <property type="entry name" value="S49_SppA_C"/>
</dbReference>
<dbReference type="OrthoDB" id="9764363at2"/>
<gene>
    <name evidence="10" type="ORF">HR08_08870</name>
</gene>
<evidence type="ECO:0000256" key="8">
    <source>
        <dbReference type="SAM" id="Phobius"/>
    </source>
</evidence>
<dbReference type="InterPro" id="IPR002142">
    <property type="entry name" value="Peptidase_S49"/>
</dbReference>
<dbReference type="RefSeq" id="WP_039421834.1">
    <property type="nucleotide sequence ID" value="NZ_CALUCC010000140.1"/>
</dbReference>
<dbReference type="CDD" id="cd07023">
    <property type="entry name" value="S49_Sppa_N_C"/>
    <property type="match status" value="1"/>
</dbReference>
<dbReference type="InterPro" id="IPR004634">
    <property type="entry name" value="Pept_S49_pIV"/>
</dbReference>
<dbReference type="InterPro" id="IPR004635">
    <property type="entry name" value="Pept_S49_SppA"/>
</dbReference>
<evidence type="ECO:0000313" key="11">
    <source>
        <dbReference type="Proteomes" id="UP000030130"/>
    </source>
</evidence>
<dbReference type="SUPFAM" id="SSF52096">
    <property type="entry name" value="ClpP/crotonase"/>
    <property type="match status" value="2"/>
</dbReference>
<dbReference type="STRING" id="111105.HR09_02435"/>
<proteinExistence type="inferred from homology"/>
<evidence type="ECO:0000256" key="1">
    <source>
        <dbReference type="ARBA" id="ARBA00004370"/>
    </source>
</evidence>
<keyword evidence="8" id="KW-0812">Transmembrane</keyword>
<evidence type="ECO:0000256" key="7">
    <source>
        <dbReference type="PIRSR" id="PIRSR001217-1"/>
    </source>
</evidence>
<dbReference type="InterPro" id="IPR029045">
    <property type="entry name" value="ClpP/crotonase-like_dom_sf"/>
</dbReference>
<comment type="caution">
    <text evidence="10">The sequence shown here is derived from an EMBL/GenBank/DDBJ whole genome shotgun (WGS) entry which is preliminary data.</text>
</comment>
<keyword evidence="5" id="KW-0720">Serine protease</keyword>
<evidence type="ECO:0000256" key="4">
    <source>
        <dbReference type="ARBA" id="ARBA00022801"/>
    </source>
</evidence>
<dbReference type="EMBL" id="JRAI01000071">
    <property type="protein sequence ID" value="KGN84437.1"/>
    <property type="molecule type" value="Genomic_DNA"/>
</dbReference>
<reference evidence="10 11" key="1">
    <citation type="submission" date="2014-08" db="EMBL/GenBank/DDBJ databases">
        <title>Porphyromonas gulae strain:COT-052_OH1451 Genome sequencing.</title>
        <authorList>
            <person name="Wallis C."/>
            <person name="Deusch O."/>
            <person name="O'Flynn C."/>
            <person name="Davis I."/>
            <person name="Jospin G."/>
            <person name="Darling A.E."/>
            <person name="Coil D.A."/>
            <person name="Alexiev A."/>
            <person name="Horsfall A."/>
            <person name="Kirkwood N."/>
            <person name="Harris S."/>
            <person name="Eisen J.A."/>
        </authorList>
    </citation>
    <scope>NUCLEOTIDE SEQUENCE [LARGE SCALE GENOMIC DNA]</scope>
    <source>
        <strain evidence="11">COT-052 OH1451</strain>
    </source>
</reference>
<dbReference type="Gene3D" id="3.90.226.10">
    <property type="entry name" value="2-enoyl-CoA Hydratase, Chain A, domain 1"/>
    <property type="match status" value="3"/>
</dbReference>
<evidence type="ECO:0000256" key="6">
    <source>
        <dbReference type="ARBA" id="ARBA00023136"/>
    </source>
</evidence>
<keyword evidence="3" id="KW-0645">Protease</keyword>
<keyword evidence="8" id="KW-1133">Transmembrane helix</keyword>
<dbReference type="NCBIfam" id="TIGR00705">
    <property type="entry name" value="SppA_67K"/>
    <property type="match status" value="1"/>
</dbReference>
<dbReference type="Proteomes" id="UP000030130">
    <property type="component" value="Unassembled WGS sequence"/>
</dbReference>
<keyword evidence="4" id="KW-0378">Hydrolase</keyword>
<dbReference type="AlphaFoldDB" id="A0A0A2E917"/>
<keyword evidence="6 8" id="KW-0472">Membrane</keyword>
<dbReference type="PANTHER" id="PTHR33209:SF1">
    <property type="entry name" value="PEPTIDASE S49 DOMAIN-CONTAINING PROTEIN"/>
    <property type="match status" value="1"/>
</dbReference>
<dbReference type="GO" id="GO:0008236">
    <property type="term" value="F:serine-type peptidase activity"/>
    <property type="evidence" value="ECO:0007669"/>
    <property type="project" value="UniProtKB-KW"/>
</dbReference>
<feature type="active site" description="Proton donor/acceptor" evidence="7">
    <location>
        <position position="194"/>
    </location>
</feature>
<comment type="subcellular location">
    <subcellularLocation>
        <location evidence="1">Membrane</location>
    </subcellularLocation>
</comment>
<feature type="transmembrane region" description="Helical" evidence="8">
    <location>
        <begin position="12"/>
        <end position="38"/>
    </location>
</feature>
<protein>
    <submittedName>
        <fullName evidence="10">Signal peptide peptidase SppA</fullName>
    </submittedName>
</protein>
<accession>A0A0A2E917</accession>
<evidence type="ECO:0000313" key="10">
    <source>
        <dbReference type="EMBL" id="KGN84437.1"/>
    </source>
</evidence>
<dbReference type="CDD" id="cd07018">
    <property type="entry name" value="S49_SppA_67K_type"/>
    <property type="match status" value="1"/>
</dbReference>
<feature type="domain" description="Peptidase S49" evidence="9">
    <location>
        <begin position="126"/>
        <end position="277"/>
    </location>
</feature>